<dbReference type="Pfam" id="PF24750">
    <property type="entry name" value="b-prop_At3g26010-like"/>
    <property type="match status" value="1"/>
</dbReference>
<dbReference type="InterPro" id="IPR036047">
    <property type="entry name" value="F-box-like_dom_sf"/>
</dbReference>
<protein>
    <submittedName>
        <fullName evidence="4">OLC1v1025479C1</fullName>
    </submittedName>
</protein>
<dbReference type="SUPFAM" id="SSF81383">
    <property type="entry name" value="F-box domain"/>
    <property type="match status" value="1"/>
</dbReference>
<dbReference type="AlphaFoldDB" id="A0AAV1C890"/>
<dbReference type="Proteomes" id="UP001161247">
    <property type="component" value="Chromosome 1"/>
</dbReference>
<keyword evidence="5" id="KW-1185">Reference proteome</keyword>
<name>A0AAV1C890_OLDCO</name>
<gene>
    <name evidence="4" type="ORF">OLC1_LOCUS2762</name>
</gene>
<feature type="domain" description="F-box protein At3g26010-like beta-propeller" evidence="3">
    <location>
        <begin position="133"/>
        <end position="416"/>
    </location>
</feature>
<dbReference type="InterPro" id="IPR001810">
    <property type="entry name" value="F-box_dom"/>
</dbReference>
<dbReference type="Pfam" id="PF00646">
    <property type="entry name" value="F-box"/>
    <property type="match status" value="1"/>
</dbReference>
<accession>A0AAV1C890</accession>
<evidence type="ECO:0000259" key="2">
    <source>
        <dbReference type="Pfam" id="PF00646"/>
    </source>
</evidence>
<proteinExistence type="predicted"/>
<dbReference type="InterPro" id="IPR056592">
    <property type="entry name" value="Beta-prop_At3g26010-like"/>
</dbReference>
<feature type="domain" description="F-box" evidence="2">
    <location>
        <begin position="47"/>
        <end position="79"/>
    </location>
</feature>
<sequence length="450" mass="52025">MRRAVNIQDHRRYAQPGTGGTLAHSSGGSRRRTGGSDQNTYFHEWLLYELLYRLPLKAVFRFNCVSKQWRSVISDPRFRTFYLSRRQGSPSSGHKFVCFSPIVGLIDENPDTKTFITGQIPTESHPGSPELQRFTLPRALRGRLSSKENQSFCIKAADDNGFLLIARERPSVKPIIVEFCICNAITKQWLLLPAHKILKYSVSVGFVTQTKDGILTSFRVVVLVWPYNQEFFDLQLFSSETGKWIDLRVSGDRPCFVYNGRAPVVLNNTLHWMDENGGIIAYDPYSHLNRFRYIALPRALFRRFRKCNNSCFVYQGEKLWFFENVEASIDGAVAGLKLWELQDNHHQWLLKHDIRFEDIMFPSSPNGDDGFLYSSKYAAAFASFHPFDPDVIYLYWGSSKGIMSFDMTTRRLESLNWSSWKEGHSWTKFLFRVVPFWPISIPGSLKFIRS</sequence>
<evidence type="ECO:0000313" key="5">
    <source>
        <dbReference type="Proteomes" id="UP001161247"/>
    </source>
</evidence>
<feature type="region of interest" description="Disordered" evidence="1">
    <location>
        <begin position="1"/>
        <end position="35"/>
    </location>
</feature>
<organism evidence="4 5">
    <name type="scientific">Oldenlandia corymbosa var. corymbosa</name>
    <dbReference type="NCBI Taxonomy" id="529605"/>
    <lineage>
        <taxon>Eukaryota</taxon>
        <taxon>Viridiplantae</taxon>
        <taxon>Streptophyta</taxon>
        <taxon>Embryophyta</taxon>
        <taxon>Tracheophyta</taxon>
        <taxon>Spermatophyta</taxon>
        <taxon>Magnoliopsida</taxon>
        <taxon>eudicotyledons</taxon>
        <taxon>Gunneridae</taxon>
        <taxon>Pentapetalae</taxon>
        <taxon>asterids</taxon>
        <taxon>lamiids</taxon>
        <taxon>Gentianales</taxon>
        <taxon>Rubiaceae</taxon>
        <taxon>Rubioideae</taxon>
        <taxon>Spermacoceae</taxon>
        <taxon>Hedyotis-Oldenlandia complex</taxon>
        <taxon>Oldenlandia</taxon>
    </lineage>
</organism>
<dbReference type="InterPro" id="IPR055290">
    <property type="entry name" value="At3g26010-like"/>
</dbReference>
<evidence type="ECO:0000259" key="3">
    <source>
        <dbReference type="Pfam" id="PF24750"/>
    </source>
</evidence>
<dbReference type="PANTHER" id="PTHR35546:SF130">
    <property type="entry name" value="EXPRESSED PROTEIN"/>
    <property type="match status" value="1"/>
</dbReference>
<dbReference type="PANTHER" id="PTHR35546">
    <property type="entry name" value="F-BOX PROTEIN INTERACTION DOMAIN PROTEIN-RELATED"/>
    <property type="match status" value="1"/>
</dbReference>
<evidence type="ECO:0000313" key="4">
    <source>
        <dbReference type="EMBL" id="CAI9090662.1"/>
    </source>
</evidence>
<evidence type="ECO:0000256" key="1">
    <source>
        <dbReference type="SAM" id="MobiDB-lite"/>
    </source>
</evidence>
<dbReference type="EMBL" id="OX459118">
    <property type="protein sequence ID" value="CAI9090662.1"/>
    <property type="molecule type" value="Genomic_DNA"/>
</dbReference>
<reference evidence="4" key="1">
    <citation type="submission" date="2023-03" db="EMBL/GenBank/DDBJ databases">
        <authorList>
            <person name="Julca I."/>
        </authorList>
    </citation>
    <scope>NUCLEOTIDE SEQUENCE</scope>
</reference>